<feature type="domain" description="Metallo-beta-lactamase" evidence="1">
    <location>
        <begin position="22"/>
        <end position="227"/>
    </location>
</feature>
<dbReference type="InterPro" id="IPR050855">
    <property type="entry name" value="NDM-1-like"/>
</dbReference>
<evidence type="ECO:0000313" key="3">
    <source>
        <dbReference type="Proteomes" id="UP000632377"/>
    </source>
</evidence>
<dbReference type="SMART" id="SM00849">
    <property type="entry name" value="Lactamase_B"/>
    <property type="match status" value="1"/>
</dbReference>
<dbReference type="InterPro" id="IPR001279">
    <property type="entry name" value="Metallo-B-lactamas"/>
</dbReference>
<dbReference type="RefSeq" id="WP_202747071.1">
    <property type="nucleotide sequence ID" value="NZ_JAESWC010000001.1"/>
</dbReference>
<evidence type="ECO:0000313" key="2">
    <source>
        <dbReference type="EMBL" id="MBL4934435.1"/>
    </source>
</evidence>
<organism evidence="2 3">
    <name type="scientific">Clostridium rhizosphaerae</name>
    <dbReference type="NCBI Taxonomy" id="2803861"/>
    <lineage>
        <taxon>Bacteria</taxon>
        <taxon>Bacillati</taxon>
        <taxon>Bacillota</taxon>
        <taxon>Clostridia</taxon>
        <taxon>Eubacteriales</taxon>
        <taxon>Clostridiaceae</taxon>
        <taxon>Clostridium</taxon>
    </lineage>
</organism>
<keyword evidence="3" id="KW-1185">Reference proteome</keyword>
<dbReference type="InterPro" id="IPR036866">
    <property type="entry name" value="RibonucZ/Hydroxyglut_hydro"/>
</dbReference>
<accession>A0ABS1T536</accession>
<dbReference type="CDD" id="cd07721">
    <property type="entry name" value="yflN-like_MBL-fold"/>
    <property type="match status" value="1"/>
</dbReference>
<proteinExistence type="predicted"/>
<dbReference type="Pfam" id="PF00753">
    <property type="entry name" value="Lactamase_B"/>
    <property type="match status" value="1"/>
</dbReference>
<protein>
    <submittedName>
        <fullName evidence="2">MBL fold metallo-hydrolase</fullName>
    </submittedName>
</protein>
<comment type="caution">
    <text evidence="2">The sequence shown here is derived from an EMBL/GenBank/DDBJ whole genome shotgun (WGS) entry which is preliminary data.</text>
</comment>
<dbReference type="Proteomes" id="UP000632377">
    <property type="component" value="Unassembled WGS sequence"/>
</dbReference>
<reference evidence="2 3" key="1">
    <citation type="submission" date="2021-01" db="EMBL/GenBank/DDBJ databases">
        <title>Genome public.</title>
        <authorList>
            <person name="Liu C."/>
            <person name="Sun Q."/>
        </authorList>
    </citation>
    <scope>NUCLEOTIDE SEQUENCE [LARGE SCALE GENOMIC DNA]</scope>
    <source>
        <strain evidence="2 3">YIM B02515</strain>
    </source>
</reference>
<gene>
    <name evidence="2" type="ORF">JK636_01535</name>
</gene>
<dbReference type="PANTHER" id="PTHR42951:SF15">
    <property type="entry name" value="METALLO-BETA-LACTAMASE SUPERFAMILY PROTEIN"/>
    <property type="match status" value="1"/>
</dbReference>
<dbReference type="PANTHER" id="PTHR42951">
    <property type="entry name" value="METALLO-BETA-LACTAMASE DOMAIN-CONTAINING"/>
    <property type="match status" value="1"/>
</dbReference>
<evidence type="ECO:0000259" key="1">
    <source>
        <dbReference type="SMART" id="SM00849"/>
    </source>
</evidence>
<dbReference type="EMBL" id="JAESWC010000001">
    <property type="protein sequence ID" value="MBL4934435.1"/>
    <property type="molecule type" value="Genomic_DNA"/>
</dbReference>
<sequence length="245" mass="27381">MNITDKIKMLEIPVKINGNQNMIYPVILVDGNSTILVDTGYPNQLAQLKQAFKAENISFNLLNSIIITHQDIDHVGNLMSIKKEASKPIDILVHEVEAPYIEGSKLPVKLALLESRLESLTEEMKLIYQGFKNFYNNLHININSTLTDNQVLPYCGGITVIFTPGHTPGHICLYHKASKTLIAGDCLGIENGELVTSSESINYDQDLYIKSLEKLSSYDINTVICYHGGLYEGNVSQRIKELVKK</sequence>
<dbReference type="Gene3D" id="3.60.15.10">
    <property type="entry name" value="Ribonuclease Z/Hydroxyacylglutathione hydrolase-like"/>
    <property type="match status" value="1"/>
</dbReference>
<dbReference type="SUPFAM" id="SSF56281">
    <property type="entry name" value="Metallo-hydrolase/oxidoreductase"/>
    <property type="match status" value="1"/>
</dbReference>
<name>A0ABS1T536_9CLOT</name>